<comment type="caution">
    <text evidence="16">The sequence shown here is derived from an EMBL/GenBank/DDBJ whole genome shotgun (WGS) entry which is preliminary data.</text>
</comment>
<feature type="domain" description="TonB-dependent receptor plug" evidence="15">
    <location>
        <begin position="59"/>
        <end position="160"/>
    </location>
</feature>
<dbReference type="GO" id="GO:0015344">
    <property type="term" value="F:siderophore uptake transmembrane transporter activity"/>
    <property type="evidence" value="ECO:0007669"/>
    <property type="project" value="TreeGrafter"/>
</dbReference>
<evidence type="ECO:0000256" key="8">
    <source>
        <dbReference type="ARBA" id="ARBA00023170"/>
    </source>
</evidence>
<keyword evidence="9 10" id="KW-0998">Cell outer membrane</keyword>
<proteinExistence type="inferred from homology"/>
<protein>
    <submittedName>
        <fullName evidence="16">TonB-dependent receptor</fullName>
    </submittedName>
</protein>
<dbReference type="InterPro" id="IPR010917">
    <property type="entry name" value="TonB_rcpt_CS"/>
</dbReference>
<keyword evidence="8 16" id="KW-0675">Receptor</keyword>
<dbReference type="SUPFAM" id="SSF56935">
    <property type="entry name" value="Porins"/>
    <property type="match status" value="1"/>
</dbReference>
<dbReference type="InterPro" id="IPR039426">
    <property type="entry name" value="TonB-dep_rcpt-like"/>
</dbReference>
<evidence type="ECO:0000256" key="5">
    <source>
        <dbReference type="ARBA" id="ARBA00022729"/>
    </source>
</evidence>
<evidence type="ECO:0000256" key="12">
    <source>
        <dbReference type="RuleBase" id="RU003357"/>
    </source>
</evidence>
<dbReference type="GO" id="GO:0044718">
    <property type="term" value="P:siderophore transmembrane transport"/>
    <property type="evidence" value="ECO:0007669"/>
    <property type="project" value="TreeGrafter"/>
</dbReference>
<dbReference type="InterPro" id="IPR012910">
    <property type="entry name" value="Plug_dom"/>
</dbReference>
<gene>
    <name evidence="16" type="ORF">DI555_20965</name>
</gene>
<feature type="signal peptide" evidence="13">
    <location>
        <begin position="1"/>
        <end position="25"/>
    </location>
</feature>
<dbReference type="PROSITE" id="PS01156">
    <property type="entry name" value="TONB_DEPENDENT_REC_2"/>
    <property type="match status" value="1"/>
</dbReference>
<dbReference type="PANTHER" id="PTHR30069:SF29">
    <property type="entry name" value="HEMOGLOBIN AND HEMOGLOBIN-HAPTOGLOBIN-BINDING PROTEIN 1-RELATED"/>
    <property type="match status" value="1"/>
</dbReference>
<evidence type="ECO:0000259" key="14">
    <source>
        <dbReference type="Pfam" id="PF00593"/>
    </source>
</evidence>
<evidence type="ECO:0000256" key="6">
    <source>
        <dbReference type="ARBA" id="ARBA00023077"/>
    </source>
</evidence>
<evidence type="ECO:0000313" key="17">
    <source>
        <dbReference type="Proteomes" id="UP000249082"/>
    </source>
</evidence>
<dbReference type="Pfam" id="PF07715">
    <property type="entry name" value="Plug"/>
    <property type="match status" value="1"/>
</dbReference>
<dbReference type="InterPro" id="IPR000531">
    <property type="entry name" value="Beta-barrel_TonB"/>
</dbReference>
<dbReference type="PROSITE" id="PS52016">
    <property type="entry name" value="TONB_DEPENDENT_REC_3"/>
    <property type="match status" value="1"/>
</dbReference>
<keyword evidence="7 10" id="KW-0472">Membrane</keyword>
<keyword evidence="2 10" id="KW-0813">Transport</keyword>
<dbReference type="GO" id="GO:0009279">
    <property type="term" value="C:cell outer membrane"/>
    <property type="evidence" value="ECO:0007669"/>
    <property type="project" value="UniProtKB-SubCell"/>
</dbReference>
<dbReference type="Gene3D" id="2.40.170.20">
    <property type="entry name" value="TonB-dependent receptor, beta-barrel domain"/>
    <property type="match status" value="1"/>
</dbReference>
<evidence type="ECO:0000256" key="13">
    <source>
        <dbReference type="SAM" id="SignalP"/>
    </source>
</evidence>
<comment type="similarity">
    <text evidence="10 12">Belongs to the TonB-dependent receptor family.</text>
</comment>
<reference evidence="16 17" key="1">
    <citation type="submission" date="2017-08" db="EMBL/GenBank/DDBJ databases">
        <title>Infants hospitalized years apart are colonized by the same room-sourced microbial strains.</title>
        <authorList>
            <person name="Brooks B."/>
            <person name="Olm M.R."/>
            <person name="Firek B.A."/>
            <person name="Baker R."/>
            <person name="Thomas B.C."/>
            <person name="Morowitz M.J."/>
            <person name="Banfield J.F."/>
        </authorList>
    </citation>
    <scope>NUCLEOTIDE SEQUENCE [LARGE SCALE GENOMIC DNA]</scope>
    <source>
        <strain evidence="16">S2_005_002_R2_33</strain>
    </source>
</reference>
<accession>A0A2W5NHQ0</accession>
<sequence>MKFAINSPAALAAVLALAWSTQAHAEETGEDAGEDRAIIVTGTSLEETLPQELSRYGNDVVTVSEKQIKDSGAVDVVKALESVPGLYIRARNGPFTYVDVSLQGSRTQDVLWTMDGIRLNNRLYGGTSPNDTLPASMIERIEVLRGGESLFYGTQASAGVINVVTRGFTDDFNGQVNASVDSWGGTTVDGYLRGAAGNHRFVAYASHNRSEGYTPYSAYQPSLTDRHLGYDLWSAGLKYQYDLAPDLALNAQYQHTEAKLDNLSPTRIRESRNDRNEEIASLRLDYTGSDAVQFFLKGYFHDWKTAYVQIRNSLPDLQPQVIYPAGTFWGYRDWGGSAVVKLHLHPGLEYLLGYDFQNFSGRDDVLLIAPTSEQVHAGIFQVRTTDEISSKGRLAAGLRYNRTDGAKKTIWNVSGRYDFADALYVEANGGTSFVLPDASQLYGNDPCCEIGNPNLSPEQSLNLNLSAGGTLPAGMVTLGWKATYFHRRITNMIDYDYDNPAYPNGTYANLDGKVRSQGGEFELTARTAGGWSLNASYTYARVREKGSSTQLDRNPRQYAKGTLAYAPEDRPFGANLAVNWIGDVWSTASGFGRRNYGNYALVDAGAYLYVDGAARRNRFGVNVENVFNKEYATRGYQSAVTDQGALDGSNSRFLYFSRGVPRTLRMSYGLSF</sequence>
<feature type="domain" description="TonB-dependent receptor-like beta-barrel" evidence="14">
    <location>
        <begin position="271"/>
        <end position="626"/>
    </location>
</feature>
<evidence type="ECO:0000256" key="4">
    <source>
        <dbReference type="ARBA" id="ARBA00022692"/>
    </source>
</evidence>
<feature type="short sequence motif" description="TonB C-terminal box" evidence="11">
    <location>
        <begin position="655"/>
        <end position="672"/>
    </location>
</feature>
<keyword evidence="6 12" id="KW-0798">TonB box</keyword>
<evidence type="ECO:0000313" key="16">
    <source>
        <dbReference type="EMBL" id="PZQ51759.1"/>
    </source>
</evidence>
<keyword evidence="4 10" id="KW-0812">Transmembrane</keyword>
<evidence type="ECO:0000259" key="15">
    <source>
        <dbReference type="Pfam" id="PF07715"/>
    </source>
</evidence>
<dbReference type="PANTHER" id="PTHR30069">
    <property type="entry name" value="TONB-DEPENDENT OUTER MEMBRANE RECEPTOR"/>
    <property type="match status" value="1"/>
</dbReference>
<evidence type="ECO:0000256" key="10">
    <source>
        <dbReference type="PROSITE-ProRule" id="PRU01360"/>
    </source>
</evidence>
<evidence type="ECO:0000256" key="2">
    <source>
        <dbReference type="ARBA" id="ARBA00022448"/>
    </source>
</evidence>
<evidence type="ECO:0000256" key="11">
    <source>
        <dbReference type="PROSITE-ProRule" id="PRU10144"/>
    </source>
</evidence>
<evidence type="ECO:0000256" key="3">
    <source>
        <dbReference type="ARBA" id="ARBA00022452"/>
    </source>
</evidence>
<evidence type="ECO:0000256" key="7">
    <source>
        <dbReference type="ARBA" id="ARBA00023136"/>
    </source>
</evidence>
<evidence type="ECO:0000256" key="1">
    <source>
        <dbReference type="ARBA" id="ARBA00004571"/>
    </source>
</evidence>
<dbReference type="InterPro" id="IPR036942">
    <property type="entry name" value="Beta-barrel_TonB_sf"/>
</dbReference>
<organism evidence="16 17">
    <name type="scientific">Novosphingobium pentaromativorans</name>
    <dbReference type="NCBI Taxonomy" id="205844"/>
    <lineage>
        <taxon>Bacteria</taxon>
        <taxon>Pseudomonadati</taxon>
        <taxon>Pseudomonadota</taxon>
        <taxon>Alphaproteobacteria</taxon>
        <taxon>Sphingomonadales</taxon>
        <taxon>Sphingomonadaceae</taxon>
        <taxon>Novosphingobium</taxon>
    </lineage>
</organism>
<dbReference type="Pfam" id="PF00593">
    <property type="entry name" value="TonB_dep_Rec_b-barrel"/>
    <property type="match status" value="1"/>
</dbReference>
<keyword evidence="5 13" id="KW-0732">Signal</keyword>
<dbReference type="CDD" id="cd01347">
    <property type="entry name" value="ligand_gated_channel"/>
    <property type="match status" value="1"/>
</dbReference>
<dbReference type="EMBL" id="QFPX01000025">
    <property type="protein sequence ID" value="PZQ51759.1"/>
    <property type="molecule type" value="Genomic_DNA"/>
</dbReference>
<comment type="subcellular location">
    <subcellularLocation>
        <location evidence="1 10">Cell outer membrane</location>
        <topology evidence="1 10">Multi-pass membrane protein</topology>
    </subcellularLocation>
</comment>
<feature type="chain" id="PRO_5016141703" evidence="13">
    <location>
        <begin position="26"/>
        <end position="672"/>
    </location>
</feature>
<evidence type="ECO:0000256" key="9">
    <source>
        <dbReference type="ARBA" id="ARBA00023237"/>
    </source>
</evidence>
<dbReference type="Proteomes" id="UP000249082">
    <property type="component" value="Unassembled WGS sequence"/>
</dbReference>
<dbReference type="Gene3D" id="2.170.130.10">
    <property type="entry name" value="TonB-dependent receptor, plug domain"/>
    <property type="match status" value="1"/>
</dbReference>
<keyword evidence="3 10" id="KW-1134">Transmembrane beta strand</keyword>
<name>A0A2W5NHQ0_9SPHN</name>
<dbReference type="InterPro" id="IPR037066">
    <property type="entry name" value="Plug_dom_sf"/>
</dbReference>
<dbReference type="AlphaFoldDB" id="A0A2W5NHQ0"/>